<sequence>MEQKFFEDCSLQELGYAYDLDIPNSTSCSYPEPSPDNSTIIYVDKLHHVKVSFCGCPFNMGKACCEQIMLNKWPPAMTERPKTVCTFCALELFHMLSH</sequence>
<dbReference type="EMBL" id="ML770203">
    <property type="protein sequence ID" value="KAE9384176.1"/>
    <property type="molecule type" value="Genomic_DNA"/>
</dbReference>
<dbReference type="OrthoDB" id="2682806at2759"/>
<accession>A0A6A4GF49</accession>
<keyword evidence="3" id="KW-1185">Reference proteome</keyword>
<organism evidence="2 3">
    <name type="scientific">Gymnopus androsaceus JB14</name>
    <dbReference type="NCBI Taxonomy" id="1447944"/>
    <lineage>
        <taxon>Eukaryota</taxon>
        <taxon>Fungi</taxon>
        <taxon>Dikarya</taxon>
        <taxon>Basidiomycota</taxon>
        <taxon>Agaricomycotina</taxon>
        <taxon>Agaricomycetes</taxon>
        <taxon>Agaricomycetidae</taxon>
        <taxon>Agaricales</taxon>
        <taxon>Marasmiineae</taxon>
        <taxon>Omphalotaceae</taxon>
        <taxon>Gymnopus</taxon>
    </lineage>
</organism>
<feature type="domain" description="CxC2-like cysteine cluster KDZ transposase-associated" evidence="1">
    <location>
        <begin position="11"/>
        <end position="97"/>
    </location>
</feature>
<dbReference type="Proteomes" id="UP000799118">
    <property type="component" value="Unassembled WGS sequence"/>
</dbReference>
<proteinExistence type="predicted"/>
<evidence type="ECO:0000259" key="1">
    <source>
        <dbReference type="Pfam" id="PF18803"/>
    </source>
</evidence>
<name>A0A6A4GF49_9AGAR</name>
<dbReference type="InterPro" id="IPR041457">
    <property type="entry name" value="CxC2_KDZ-assoc"/>
</dbReference>
<protein>
    <recommendedName>
        <fullName evidence="1">CxC2-like cysteine cluster KDZ transposase-associated domain-containing protein</fullName>
    </recommendedName>
</protein>
<reference evidence="2" key="1">
    <citation type="journal article" date="2019" name="Environ. Microbiol.">
        <title>Fungal ecological strategies reflected in gene transcription - a case study of two litter decomposers.</title>
        <authorList>
            <person name="Barbi F."/>
            <person name="Kohler A."/>
            <person name="Barry K."/>
            <person name="Baskaran P."/>
            <person name="Daum C."/>
            <person name="Fauchery L."/>
            <person name="Ihrmark K."/>
            <person name="Kuo A."/>
            <person name="LaButti K."/>
            <person name="Lipzen A."/>
            <person name="Morin E."/>
            <person name="Grigoriev I.V."/>
            <person name="Henrissat B."/>
            <person name="Lindahl B."/>
            <person name="Martin F."/>
        </authorList>
    </citation>
    <scope>NUCLEOTIDE SEQUENCE</scope>
    <source>
        <strain evidence="2">JB14</strain>
    </source>
</reference>
<evidence type="ECO:0000313" key="2">
    <source>
        <dbReference type="EMBL" id="KAE9384176.1"/>
    </source>
</evidence>
<dbReference type="Pfam" id="PF18803">
    <property type="entry name" value="CxC2"/>
    <property type="match status" value="1"/>
</dbReference>
<dbReference type="AlphaFoldDB" id="A0A6A4GF49"/>
<gene>
    <name evidence="2" type="ORF">BT96DRAFT_842672</name>
</gene>
<evidence type="ECO:0000313" key="3">
    <source>
        <dbReference type="Proteomes" id="UP000799118"/>
    </source>
</evidence>